<evidence type="ECO:0000313" key="12">
    <source>
        <dbReference type="Proteomes" id="UP001175000"/>
    </source>
</evidence>
<keyword evidence="8" id="KW-0506">mRNA capping</keyword>
<comment type="caution">
    <text evidence="11">The sequence shown here is derived from an EMBL/GenBank/DDBJ whole genome shotgun (WGS) entry which is preliminary data.</text>
</comment>
<dbReference type="AlphaFoldDB" id="A0AA39W4J7"/>
<comment type="subunit">
    <text evidence="8">Heterodimer. The mRNA-capping enzyme is composed of two separate chains alpha and beta, respectively a mRNA guanylyltransferase and an mRNA 5'-triphosphate monophosphatase.</text>
</comment>
<protein>
    <recommendedName>
        <fullName evidence="8">mRNA-capping enzyme subunit beta</fullName>
        <ecNumber evidence="8">3.6.1.74</ecNumber>
    </recommendedName>
    <alternativeName>
        <fullName evidence="8">mRNA 5'-phosphatase</fullName>
    </alternativeName>
    <alternativeName>
        <fullName evidence="8">mRNA 5'-triphosphate monophosphatase</fullName>
    </alternativeName>
</protein>
<dbReference type="GO" id="GO:0140818">
    <property type="term" value="F:mRNA 5'-triphosphate monophosphatase activity"/>
    <property type="evidence" value="ECO:0007669"/>
    <property type="project" value="UniProtKB-EC"/>
</dbReference>
<feature type="domain" description="mRNA triphosphatase Cet1-like" evidence="10">
    <location>
        <begin position="553"/>
        <end position="801"/>
    </location>
</feature>
<feature type="compositionally biased region" description="Polar residues" evidence="9">
    <location>
        <begin position="50"/>
        <end position="59"/>
    </location>
</feature>
<feature type="compositionally biased region" description="Pro residues" evidence="9">
    <location>
        <begin position="17"/>
        <end position="33"/>
    </location>
</feature>
<feature type="compositionally biased region" description="Basic and acidic residues" evidence="9">
    <location>
        <begin position="398"/>
        <end position="415"/>
    </location>
</feature>
<evidence type="ECO:0000256" key="3">
    <source>
        <dbReference type="ARBA" id="ARBA00006345"/>
    </source>
</evidence>
<dbReference type="InterPro" id="IPR004206">
    <property type="entry name" value="mRNA_triPase_Cet1"/>
</dbReference>
<evidence type="ECO:0000256" key="5">
    <source>
        <dbReference type="ARBA" id="ARBA00022801"/>
    </source>
</evidence>
<feature type="compositionally biased region" description="Basic and acidic residues" evidence="9">
    <location>
        <begin position="327"/>
        <end position="341"/>
    </location>
</feature>
<comment type="catalytic activity">
    <reaction evidence="7">
        <text>a 5'-end triphospho-ribonucleoside in mRNA + H2O = a 5'-end diphospho-ribonucleoside in mRNA + phosphate + H(+)</text>
        <dbReference type="Rhea" id="RHEA:67004"/>
        <dbReference type="Rhea" id="RHEA-COMP:17164"/>
        <dbReference type="Rhea" id="RHEA-COMP:17165"/>
        <dbReference type="ChEBI" id="CHEBI:15377"/>
        <dbReference type="ChEBI" id="CHEBI:15378"/>
        <dbReference type="ChEBI" id="CHEBI:43474"/>
        <dbReference type="ChEBI" id="CHEBI:167616"/>
        <dbReference type="ChEBI" id="CHEBI:167618"/>
        <dbReference type="EC" id="3.6.1.74"/>
    </reaction>
    <physiologicalReaction direction="left-to-right" evidence="7">
        <dbReference type="Rhea" id="RHEA:67005"/>
    </physiologicalReaction>
</comment>
<feature type="compositionally biased region" description="Polar residues" evidence="9">
    <location>
        <begin position="121"/>
        <end position="131"/>
    </location>
</feature>
<keyword evidence="4 8" id="KW-0507">mRNA processing</keyword>
<dbReference type="InterPro" id="IPR033469">
    <property type="entry name" value="CYTH-like_dom_sf"/>
</dbReference>
<comment type="similarity">
    <text evidence="3 8">Belongs to the fungal TPase family.</text>
</comment>
<dbReference type="EC" id="3.6.1.74" evidence="8"/>
<evidence type="ECO:0000256" key="9">
    <source>
        <dbReference type="SAM" id="MobiDB-lite"/>
    </source>
</evidence>
<keyword evidence="6 8" id="KW-0539">Nucleus</keyword>
<feature type="compositionally biased region" description="Polar residues" evidence="9">
    <location>
        <begin position="269"/>
        <end position="291"/>
    </location>
</feature>
<dbReference type="CDD" id="cd07470">
    <property type="entry name" value="CYTH-like_mRNA_RTPase"/>
    <property type="match status" value="1"/>
</dbReference>
<feature type="compositionally biased region" description="Pro residues" evidence="9">
    <location>
        <begin position="87"/>
        <end position="99"/>
    </location>
</feature>
<sequence>MDLRGMLNDGPAASTPSKPPPQPQHPPPPPAMPSTPVQTNSYQPYRDYGHTQQSPSQPMSIDRGLQQLPPGAYASPPPYQGSSGPYPNRPAPPPPPPPLQQISPNDLRSPSIASGPGPSPYRQTPTSSISGASVGYPFPQQTPTSPVQRHQYPPPHQAAYHRDSFPQPSGPGGMTGPPGGVSYMQPQQVPQTPPVVTPGGHPSYPPHQRSQSTHSTPTPTSAQSQPGQYGAPFLQGSPVATHHNLPQMESQSRQSSQPPTPVAAPLSRPAQTMSFGQPPSPYQQRMSTTATYPHPPPLQRSPPAPLPPSLPRHSSATAIYDPLGQDSLRRSQSHVDSRDRSISVSPKTRIPSLPNSAGRPGTSVAEPDPRHAHPYPGAVTMGPEQDRDRALTPAAKRKLGDRELRPEELERREVRPPPFDNANGRSAPMKTEAASHHTSQPQQQPATFSAPRKKRKLYTSPPVWAQKLQGRRPTHANCSLYKPTPNHASQINGKPDSLPSRHTSPEDSRRAAPQHPSATQPAPAPPGPDPSMGEGSLLGQWEPSITNEIPLTDTSRAIADFLFRFVIANEDFNQIQSRGVHFEIEAKLGTLIDKHDGQQLRLPIRTECILADEGEWANRFGFKSSMSEGQHRQFNEFLNDMVKQAHQDNKERQRPRVPIRYKHRREIDKFYELPAHVRDQTLPPCVTVPMQHAAKVRVTYDQKTNEVLAKIVKVRIADINLHVPSSPLDCRISINLEMDWSGSVDDLEQMAAQSTRPAPPNRNKDRLSYNHSHYQIDLTQVTIMGQQGGHPKKEHELEVELSPDALIDQGKRAMNGQPNQYADLVDGFLNNIRVLARKATEFAS</sequence>
<proteinExistence type="inferred from homology"/>
<comment type="function">
    <text evidence="8">First step of mRNA capping. Converts the 5'-triphosphate end of a nascent mRNA chain into a diphosphate end.</text>
</comment>
<dbReference type="GO" id="GO:0006370">
    <property type="term" value="P:7-methylguanosine mRNA capping"/>
    <property type="evidence" value="ECO:0007669"/>
    <property type="project" value="UniProtKB-UniRule"/>
</dbReference>
<dbReference type="PANTHER" id="PTHR28118">
    <property type="entry name" value="POLYNUCLEOTIDE 5'-TRIPHOSPHATASE-RELATED"/>
    <property type="match status" value="1"/>
</dbReference>
<dbReference type="SUPFAM" id="SSF55154">
    <property type="entry name" value="CYTH-like phosphatases"/>
    <property type="match status" value="1"/>
</dbReference>
<feature type="region of interest" description="Disordered" evidence="9">
    <location>
        <begin position="1"/>
        <end position="539"/>
    </location>
</feature>
<evidence type="ECO:0000256" key="6">
    <source>
        <dbReference type="ARBA" id="ARBA00023242"/>
    </source>
</evidence>
<evidence type="ECO:0000256" key="7">
    <source>
        <dbReference type="ARBA" id="ARBA00047740"/>
    </source>
</evidence>
<dbReference type="InterPro" id="IPR037009">
    <property type="entry name" value="mRNA_triPase_Cet1_sf"/>
</dbReference>
<feature type="compositionally biased region" description="Pro residues" evidence="9">
    <location>
        <begin position="293"/>
        <end position="310"/>
    </location>
</feature>
<dbReference type="GO" id="GO:0004651">
    <property type="term" value="F:polynucleotide 5'-phosphatase activity"/>
    <property type="evidence" value="ECO:0007669"/>
    <property type="project" value="UniProtKB-UniRule"/>
</dbReference>
<evidence type="ECO:0000256" key="1">
    <source>
        <dbReference type="ARBA" id="ARBA00001946"/>
    </source>
</evidence>
<evidence type="ECO:0000256" key="2">
    <source>
        <dbReference type="ARBA" id="ARBA00004123"/>
    </source>
</evidence>
<reference evidence="11" key="1">
    <citation type="submission" date="2023-06" db="EMBL/GenBank/DDBJ databases">
        <title>Genome-scale phylogeny and comparative genomics of the fungal order Sordariales.</title>
        <authorList>
            <consortium name="Lawrence Berkeley National Laboratory"/>
            <person name="Hensen N."/>
            <person name="Bonometti L."/>
            <person name="Westerberg I."/>
            <person name="Brannstrom I.O."/>
            <person name="Guillou S."/>
            <person name="Cros-Aarteil S."/>
            <person name="Calhoun S."/>
            <person name="Haridas S."/>
            <person name="Kuo A."/>
            <person name="Mondo S."/>
            <person name="Pangilinan J."/>
            <person name="Riley R."/>
            <person name="Labutti K."/>
            <person name="Andreopoulos B."/>
            <person name="Lipzen A."/>
            <person name="Chen C."/>
            <person name="Yanf M."/>
            <person name="Daum C."/>
            <person name="Ng V."/>
            <person name="Clum A."/>
            <person name="Steindorff A."/>
            <person name="Ohm R."/>
            <person name="Martin F."/>
            <person name="Silar P."/>
            <person name="Natvig D."/>
            <person name="Lalanne C."/>
            <person name="Gautier V."/>
            <person name="Ament-Velasquez S.L."/>
            <person name="Kruys A."/>
            <person name="Hutchinson M.I."/>
            <person name="Powell A.J."/>
            <person name="Barry K."/>
            <person name="Miller A.N."/>
            <person name="Grigoriev I.V."/>
            <person name="Debuchy R."/>
            <person name="Gladieux P."/>
            <person name="Thoren M.H."/>
            <person name="Johannesson H."/>
        </authorList>
    </citation>
    <scope>NUCLEOTIDE SEQUENCE</scope>
    <source>
        <strain evidence="11">CBS 606.72</strain>
    </source>
</reference>
<dbReference type="InterPro" id="IPR040343">
    <property type="entry name" value="Cet1/Ctl1"/>
</dbReference>
<evidence type="ECO:0000256" key="8">
    <source>
        <dbReference type="RuleBase" id="RU367053"/>
    </source>
</evidence>
<feature type="compositionally biased region" description="Low complexity" evidence="9">
    <location>
        <begin position="511"/>
        <end position="521"/>
    </location>
</feature>
<dbReference type="Pfam" id="PF02940">
    <property type="entry name" value="mRNA_triPase"/>
    <property type="match status" value="1"/>
</dbReference>
<dbReference type="EMBL" id="JAULSU010000007">
    <property type="protein sequence ID" value="KAK0611784.1"/>
    <property type="molecule type" value="Genomic_DNA"/>
</dbReference>
<evidence type="ECO:0000256" key="4">
    <source>
        <dbReference type="ARBA" id="ARBA00022664"/>
    </source>
</evidence>
<feature type="compositionally biased region" description="Gly residues" evidence="9">
    <location>
        <begin position="170"/>
        <end position="179"/>
    </location>
</feature>
<accession>A0AA39W4J7</accession>
<name>A0AA39W4J7_9PEZI</name>
<keyword evidence="12" id="KW-1185">Reference proteome</keyword>
<dbReference type="GO" id="GO:0031533">
    <property type="term" value="C:mRNA capping enzyme complex"/>
    <property type="evidence" value="ECO:0007669"/>
    <property type="project" value="UniProtKB-UniRule"/>
</dbReference>
<feature type="compositionally biased region" description="Low complexity" evidence="9">
    <location>
        <begin position="246"/>
        <end position="257"/>
    </location>
</feature>
<gene>
    <name evidence="11" type="ORF">B0T14DRAFT_335342</name>
</gene>
<comment type="subcellular location">
    <subcellularLocation>
        <location evidence="2 8">Nucleus</location>
    </subcellularLocation>
</comment>
<organism evidence="11 12">
    <name type="scientific">Immersiella caudata</name>
    <dbReference type="NCBI Taxonomy" id="314043"/>
    <lineage>
        <taxon>Eukaryota</taxon>
        <taxon>Fungi</taxon>
        <taxon>Dikarya</taxon>
        <taxon>Ascomycota</taxon>
        <taxon>Pezizomycotina</taxon>
        <taxon>Sordariomycetes</taxon>
        <taxon>Sordariomycetidae</taxon>
        <taxon>Sordariales</taxon>
        <taxon>Lasiosphaeriaceae</taxon>
        <taxon>Immersiella</taxon>
    </lineage>
</organism>
<evidence type="ECO:0000313" key="11">
    <source>
        <dbReference type="EMBL" id="KAK0611784.1"/>
    </source>
</evidence>
<dbReference type="Proteomes" id="UP001175000">
    <property type="component" value="Unassembled WGS sequence"/>
</dbReference>
<feature type="compositionally biased region" description="Polar residues" evidence="9">
    <location>
        <begin position="139"/>
        <end position="148"/>
    </location>
</feature>
<keyword evidence="5 8" id="KW-0378">Hydrolase</keyword>
<feature type="compositionally biased region" description="Low complexity" evidence="9">
    <location>
        <begin position="208"/>
        <end position="228"/>
    </location>
</feature>
<dbReference type="Gene3D" id="3.20.100.10">
    <property type="entry name" value="mRNA triphosphatase Cet1-like"/>
    <property type="match status" value="1"/>
</dbReference>
<dbReference type="PANTHER" id="PTHR28118:SF1">
    <property type="entry name" value="POLYNUCLEOTIDE 5'-TRIPHOSPHATASE CTL1-RELATED"/>
    <property type="match status" value="1"/>
</dbReference>
<feature type="compositionally biased region" description="Polar residues" evidence="9">
    <location>
        <begin position="436"/>
        <end position="447"/>
    </location>
</feature>
<comment type="cofactor">
    <cofactor evidence="1 8">
        <name>Mg(2+)</name>
        <dbReference type="ChEBI" id="CHEBI:18420"/>
    </cofactor>
</comment>
<evidence type="ECO:0000259" key="10">
    <source>
        <dbReference type="Pfam" id="PF02940"/>
    </source>
</evidence>